<gene>
    <name evidence="4" type="ORF">BAY60_24605</name>
</gene>
<evidence type="ECO:0000256" key="3">
    <source>
        <dbReference type="ARBA" id="ARBA00023163"/>
    </source>
</evidence>
<dbReference type="PANTHER" id="PTHR30055">
    <property type="entry name" value="HTH-TYPE TRANSCRIPTIONAL REGULATOR RUTR"/>
    <property type="match status" value="1"/>
</dbReference>
<name>A0A2V4AKH4_9PSEU</name>
<reference evidence="4 5" key="1">
    <citation type="submission" date="2016-07" db="EMBL/GenBank/DDBJ databases">
        <title>Draft genome sequence of Prauserella muralis DSM 45305, isolated from a mould-covered wall in an indoor environment.</title>
        <authorList>
            <person name="Ruckert C."/>
            <person name="Albersmeier A."/>
            <person name="Jiang C.-L."/>
            <person name="Jiang Y."/>
            <person name="Kalinowski J."/>
            <person name="Schneider O."/>
            <person name="Winkler A."/>
            <person name="Zotchev S.B."/>
        </authorList>
    </citation>
    <scope>NUCLEOTIDE SEQUENCE [LARGE SCALE GENOMIC DNA]</scope>
    <source>
        <strain evidence="4 5">DSM 45305</strain>
    </source>
</reference>
<evidence type="ECO:0000256" key="1">
    <source>
        <dbReference type="ARBA" id="ARBA00023015"/>
    </source>
</evidence>
<dbReference type="Proteomes" id="UP000249915">
    <property type="component" value="Unassembled WGS sequence"/>
</dbReference>
<dbReference type="Gene3D" id="1.10.357.10">
    <property type="entry name" value="Tetracycline Repressor, domain 2"/>
    <property type="match status" value="1"/>
</dbReference>
<dbReference type="PROSITE" id="PS50977">
    <property type="entry name" value="HTH_TETR_2"/>
    <property type="match status" value="1"/>
</dbReference>
<proteinExistence type="predicted"/>
<dbReference type="Pfam" id="PF17940">
    <property type="entry name" value="TetR_C_31"/>
    <property type="match status" value="1"/>
</dbReference>
<keyword evidence="5" id="KW-1185">Reference proteome</keyword>
<keyword evidence="3" id="KW-0804">Transcription</keyword>
<dbReference type="GO" id="GO:0003700">
    <property type="term" value="F:DNA-binding transcription factor activity"/>
    <property type="evidence" value="ECO:0007669"/>
    <property type="project" value="TreeGrafter"/>
</dbReference>
<sequence length="195" mass="20487">MSSPAAARGREVRQRLLAAAAELIPERGWTAVSTRVLAERAGVTPSVVHYHFPSVSAVLNEAALDVMRRVLDELDAVLDGAASAAEVIDAVLASAQEVAGSDPTLLLVVESYLAASRDDGLREQIGTLVTEFRGRLARRLGEHGVAAPADTAAVLAATLDGVFLHRGLGSGPDLTAVASVLHRLVRPQHVREHTA</sequence>
<evidence type="ECO:0000313" key="4">
    <source>
        <dbReference type="EMBL" id="PXY20712.1"/>
    </source>
</evidence>
<evidence type="ECO:0000313" key="5">
    <source>
        <dbReference type="Proteomes" id="UP000249915"/>
    </source>
</evidence>
<dbReference type="EMBL" id="MASW01000006">
    <property type="protein sequence ID" value="PXY20712.1"/>
    <property type="molecule type" value="Genomic_DNA"/>
</dbReference>
<dbReference type="SUPFAM" id="SSF48498">
    <property type="entry name" value="Tetracyclin repressor-like, C-terminal domain"/>
    <property type="match status" value="1"/>
</dbReference>
<evidence type="ECO:0000256" key="2">
    <source>
        <dbReference type="ARBA" id="ARBA00023125"/>
    </source>
</evidence>
<keyword evidence="2" id="KW-0238">DNA-binding</keyword>
<dbReference type="InterPro" id="IPR050109">
    <property type="entry name" value="HTH-type_TetR-like_transc_reg"/>
</dbReference>
<dbReference type="InterPro" id="IPR036271">
    <property type="entry name" value="Tet_transcr_reg_TetR-rel_C_sf"/>
</dbReference>
<keyword evidence="1" id="KW-0805">Transcription regulation</keyword>
<dbReference type="OrthoDB" id="5242433at2"/>
<accession>A0A2V4AKH4</accession>
<dbReference type="PRINTS" id="PR00455">
    <property type="entry name" value="HTHTETR"/>
</dbReference>
<dbReference type="InterPro" id="IPR041583">
    <property type="entry name" value="TetR_C_31"/>
</dbReference>
<protein>
    <submittedName>
        <fullName evidence="4">TetR family transcriptional regulator</fullName>
    </submittedName>
</protein>
<comment type="caution">
    <text evidence="4">The sequence shown here is derived from an EMBL/GenBank/DDBJ whole genome shotgun (WGS) entry which is preliminary data.</text>
</comment>
<dbReference type="RefSeq" id="WP_112283716.1">
    <property type="nucleotide sequence ID" value="NZ_MASW01000006.1"/>
</dbReference>
<dbReference type="PANTHER" id="PTHR30055:SF234">
    <property type="entry name" value="HTH-TYPE TRANSCRIPTIONAL REGULATOR BETI"/>
    <property type="match status" value="1"/>
</dbReference>
<dbReference type="AlphaFoldDB" id="A0A2V4AKH4"/>
<dbReference type="InterPro" id="IPR001647">
    <property type="entry name" value="HTH_TetR"/>
</dbReference>
<dbReference type="SUPFAM" id="SSF46689">
    <property type="entry name" value="Homeodomain-like"/>
    <property type="match status" value="1"/>
</dbReference>
<dbReference type="GO" id="GO:0000976">
    <property type="term" value="F:transcription cis-regulatory region binding"/>
    <property type="evidence" value="ECO:0007669"/>
    <property type="project" value="TreeGrafter"/>
</dbReference>
<organism evidence="4 5">
    <name type="scientific">Prauserella muralis</name>
    <dbReference type="NCBI Taxonomy" id="588067"/>
    <lineage>
        <taxon>Bacteria</taxon>
        <taxon>Bacillati</taxon>
        <taxon>Actinomycetota</taxon>
        <taxon>Actinomycetes</taxon>
        <taxon>Pseudonocardiales</taxon>
        <taxon>Pseudonocardiaceae</taxon>
        <taxon>Prauserella</taxon>
    </lineage>
</organism>
<dbReference type="Pfam" id="PF00440">
    <property type="entry name" value="TetR_N"/>
    <property type="match status" value="1"/>
</dbReference>
<dbReference type="InterPro" id="IPR009057">
    <property type="entry name" value="Homeodomain-like_sf"/>
</dbReference>